<evidence type="ECO:0000259" key="1">
    <source>
        <dbReference type="Pfam" id="PF03358"/>
    </source>
</evidence>
<dbReference type="InterPro" id="IPR005025">
    <property type="entry name" value="FMN_Rdtase-like_dom"/>
</dbReference>
<sequence>MAKKILAVVGSLREGSFNRMLAMKAKELVGDEAEFEILDYSGVPLLNQDIEFPAPEAVATAREKIKEADGIWIFCPEYNHFFSGVLKNFLDWMSRPVSNTEGQVMNGKKIAISGISPGMSGTALAQDHLVTLLAFLNADIMNMPRLTIPHAMGLIKDGKLELGESEKYLLRQKDAFLKFIEE</sequence>
<dbReference type="Proteomes" id="UP001523565">
    <property type="component" value="Unassembled WGS sequence"/>
</dbReference>
<evidence type="ECO:0000313" key="2">
    <source>
        <dbReference type="EMBL" id="MCP1110655.1"/>
    </source>
</evidence>
<dbReference type="Pfam" id="PF03358">
    <property type="entry name" value="FMN_red"/>
    <property type="match status" value="1"/>
</dbReference>
<dbReference type="PANTHER" id="PTHR30543:SF21">
    <property type="entry name" value="NAD(P)H-DEPENDENT FMN REDUCTASE LOT6"/>
    <property type="match status" value="1"/>
</dbReference>
<dbReference type="Gene3D" id="3.40.50.360">
    <property type="match status" value="1"/>
</dbReference>
<proteinExistence type="predicted"/>
<name>A0ABT1EIX6_9FIRM</name>
<keyword evidence="3" id="KW-1185">Reference proteome</keyword>
<comment type="caution">
    <text evidence="2">The sequence shown here is derived from an EMBL/GenBank/DDBJ whole genome shotgun (WGS) entry which is preliminary data.</text>
</comment>
<organism evidence="2 3">
    <name type="scientific">Ohessyouella blattaphilus</name>
    <dbReference type="NCBI Taxonomy" id="2949333"/>
    <lineage>
        <taxon>Bacteria</taxon>
        <taxon>Bacillati</taxon>
        <taxon>Bacillota</taxon>
        <taxon>Clostridia</taxon>
        <taxon>Lachnospirales</taxon>
        <taxon>Lachnospiraceae</taxon>
        <taxon>Ohessyouella</taxon>
    </lineage>
</organism>
<dbReference type="SUPFAM" id="SSF52218">
    <property type="entry name" value="Flavoproteins"/>
    <property type="match status" value="1"/>
</dbReference>
<reference evidence="2 3" key="1">
    <citation type="journal article" date="2022" name="Genome Biol. Evol.">
        <title>Host diet, physiology and behaviors set the stage for Lachnospiraceae cladogenesis.</title>
        <authorList>
            <person name="Vera-Ponce De Leon A."/>
            <person name="Schneider M."/>
            <person name="Jahnes B.C."/>
            <person name="Sadowski V."/>
            <person name="Camuy-Velez L.A."/>
            <person name="Duan J."/>
            <person name="Sabree Z.L."/>
        </authorList>
    </citation>
    <scope>NUCLEOTIDE SEQUENCE [LARGE SCALE GENOMIC DNA]</scope>
    <source>
        <strain evidence="2 3">PAL227</strain>
    </source>
</reference>
<feature type="domain" description="NADPH-dependent FMN reductase-like" evidence="1">
    <location>
        <begin position="4"/>
        <end position="151"/>
    </location>
</feature>
<evidence type="ECO:0000313" key="3">
    <source>
        <dbReference type="Proteomes" id="UP001523565"/>
    </source>
</evidence>
<dbReference type="EMBL" id="JAMZFV010000015">
    <property type="protein sequence ID" value="MCP1110655.1"/>
    <property type="molecule type" value="Genomic_DNA"/>
</dbReference>
<protein>
    <submittedName>
        <fullName evidence="2">NAD(P)H-dependent oxidoreductase</fullName>
    </submittedName>
</protein>
<accession>A0ABT1EIX6</accession>
<gene>
    <name evidence="2" type="ORF">NK118_10365</name>
</gene>
<dbReference type="PANTHER" id="PTHR30543">
    <property type="entry name" value="CHROMATE REDUCTASE"/>
    <property type="match status" value="1"/>
</dbReference>
<dbReference type="RefSeq" id="WP_262069534.1">
    <property type="nucleotide sequence ID" value="NZ_JAMXOC010000015.1"/>
</dbReference>
<dbReference type="InterPro" id="IPR050712">
    <property type="entry name" value="NAD(P)H-dep_reductase"/>
</dbReference>
<dbReference type="InterPro" id="IPR029039">
    <property type="entry name" value="Flavoprotein-like_sf"/>
</dbReference>